<name>A0A3P6SCD6_CYLGO</name>
<dbReference type="InterPro" id="IPR018497">
    <property type="entry name" value="Peptidase_M13_C"/>
</dbReference>
<dbReference type="Pfam" id="PF01431">
    <property type="entry name" value="Peptidase_M13"/>
    <property type="match status" value="1"/>
</dbReference>
<evidence type="ECO:0000259" key="1">
    <source>
        <dbReference type="Pfam" id="PF01431"/>
    </source>
</evidence>
<reference evidence="2 3" key="1">
    <citation type="submission" date="2018-11" db="EMBL/GenBank/DDBJ databases">
        <authorList>
            <consortium name="Pathogen Informatics"/>
        </authorList>
    </citation>
    <scope>NUCLEOTIDE SEQUENCE [LARGE SCALE GENOMIC DNA]</scope>
</reference>
<feature type="domain" description="Peptidase M13 C-terminal" evidence="1">
    <location>
        <begin position="54"/>
        <end position="105"/>
    </location>
</feature>
<dbReference type="Proteomes" id="UP000271889">
    <property type="component" value="Unassembled WGS sequence"/>
</dbReference>
<dbReference type="PRINTS" id="PR00786">
    <property type="entry name" value="NEPRILYSIN"/>
</dbReference>
<sequence>MFSLLTLIKVIEPKEYLLHLTIRIKLARYAEELMRLDQPLDRTMWYQSPAQVDAYYAPNNNEMIFPAGIMQFPFLTLGVPNYITYGMVGAVIGHEVSHAFDDQGRIEYYFSLMKEHWQAVLFNRRLKKYCSSSTK</sequence>
<dbReference type="GO" id="GO:0005886">
    <property type="term" value="C:plasma membrane"/>
    <property type="evidence" value="ECO:0007669"/>
    <property type="project" value="TreeGrafter"/>
</dbReference>
<keyword evidence="3" id="KW-1185">Reference proteome</keyword>
<dbReference type="EMBL" id="UYRV01006018">
    <property type="protein sequence ID" value="VDK53254.1"/>
    <property type="molecule type" value="Genomic_DNA"/>
</dbReference>
<dbReference type="GO" id="GO:0004222">
    <property type="term" value="F:metalloendopeptidase activity"/>
    <property type="evidence" value="ECO:0007669"/>
    <property type="project" value="InterPro"/>
</dbReference>
<protein>
    <recommendedName>
        <fullName evidence="1">Peptidase M13 C-terminal domain-containing protein</fullName>
    </recommendedName>
</protein>
<dbReference type="SUPFAM" id="SSF55486">
    <property type="entry name" value="Metalloproteases ('zincins'), catalytic domain"/>
    <property type="match status" value="1"/>
</dbReference>
<gene>
    <name evidence="2" type="ORF">CGOC_LOCUS2627</name>
</gene>
<dbReference type="PANTHER" id="PTHR11733">
    <property type="entry name" value="ZINC METALLOPROTEASE FAMILY M13 NEPRILYSIN-RELATED"/>
    <property type="match status" value="1"/>
</dbReference>
<proteinExistence type="predicted"/>
<accession>A0A3P6SCD6</accession>
<dbReference type="Gene3D" id="1.10.1380.10">
    <property type="entry name" value="Neutral endopeptidase , domain2"/>
    <property type="match status" value="1"/>
</dbReference>
<dbReference type="InterPro" id="IPR024079">
    <property type="entry name" value="MetalloPept_cat_dom_sf"/>
</dbReference>
<dbReference type="AlphaFoldDB" id="A0A3P6SCD6"/>
<dbReference type="GO" id="GO:0016485">
    <property type="term" value="P:protein processing"/>
    <property type="evidence" value="ECO:0007669"/>
    <property type="project" value="TreeGrafter"/>
</dbReference>
<dbReference type="Gene3D" id="3.40.390.10">
    <property type="entry name" value="Collagenase (Catalytic Domain)"/>
    <property type="match status" value="1"/>
</dbReference>
<evidence type="ECO:0000313" key="2">
    <source>
        <dbReference type="EMBL" id="VDK53254.1"/>
    </source>
</evidence>
<dbReference type="InterPro" id="IPR000718">
    <property type="entry name" value="Peptidase_M13"/>
</dbReference>
<dbReference type="InterPro" id="IPR042089">
    <property type="entry name" value="Peptidase_M13_dom_2"/>
</dbReference>
<dbReference type="PANTHER" id="PTHR11733:SF192">
    <property type="entry name" value="NEPRILYSIN-21"/>
    <property type="match status" value="1"/>
</dbReference>
<dbReference type="PROSITE" id="PS51885">
    <property type="entry name" value="NEPRILYSIN"/>
    <property type="match status" value="1"/>
</dbReference>
<dbReference type="OrthoDB" id="6475849at2759"/>
<organism evidence="2 3">
    <name type="scientific">Cylicostephanus goldi</name>
    <name type="common">Nematode worm</name>
    <dbReference type="NCBI Taxonomy" id="71465"/>
    <lineage>
        <taxon>Eukaryota</taxon>
        <taxon>Metazoa</taxon>
        <taxon>Ecdysozoa</taxon>
        <taxon>Nematoda</taxon>
        <taxon>Chromadorea</taxon>
        <taxon>Rhabditida</taxon>
        <taxon>Rhabditina</taxon>
        <taxon>Rhabditomorpha</taxon>
        <taxon>Strongyloidea</taxon>
        <taxon>Strongylidae</taxon>
        <taxon>Cylicostephanus</taxon>
    </lineage>
</organism>
<evidence type="ECO:0000313" key="3">
    <source>
        <dbReference type="Proteomes" id="UP000271889"/>
    </source>
</evidence>